<feature type="region of interest" description="Disordered" evidence="1">
    <location>
        <begin position="1"/>
        <end position="34"/>
    </location>
</feature>
<dbReference type="AlphaFoldDB" id="A0A6J4TYG7"/>
<accession>A0A6J4TYG7</accession>
<reference evidence="2" key="1">
    <citation type="submission" date="2020-02" db="EMBL/GenBank/DDBJ databases">
        <authorList>
            <person name="Meier V. D."/>
        </authorList>
    </citation>
    <scope>NUCLEOTIDE SEQUENCE</scope>
    <source>
        <strain evidence="2">AVDCRST_MAG49</strain>
    </source>
</reference>
<organism evidence="2">
    <name type="scientific">uncultured Thermomicrobiales bacterium</name>
    <dbReference type="NCBI Taxonomy" id="1645740"/>
    <lineage>
        <taxon>Bacteria</taxon>
        <taxon>Pseudomonadati</taxon>
        <taxon>Thermomicrobiota</taxon>
        <taxon>Thermomicrobia</taxon>
        <taxon>Thermomicrobiales</taxon>
        <taxon>environmental samples</taxon>
    </lineage>
</organism>
<sequence length="64" mass="6551">MVPPASVRRPTPRRPGARARDRVRRQGASARRTIDGIAAGSAIAAPRGRGILASRGSGTAAPPP</sequence>
<gene>
    <name evidence="2" type="ORF">AVDCRST_MAG49-119</name>
</gene>
<evidence type="ECO:0000256" key="1">
    <source>
        <dbReference type="SAM" id="MobiDB-lite"/>
    </source>
</evidence>
<protein>
    <submittedName>
        <fullName evidence="2">Uncharacterized protein</fullName>
    </submittedName>
</protein>
<name>A0A6J4TYG7_9BACT</name>
<proteinExistence type="predicted"/>
<feature type="compositionally biased region" description="Basic residues" evidence="1">
    <location>
        <begin position="10"/>
        <end position="25"/>
    </location>
</feature>
<dbReference type="EMBL" id="CADCWG010000009">
    <property type="protein sequence ID" value="CAA9534037.1"/>
    <property type="molecule type" value="Genomic_DNA"/>
</dbReference>
<evidence type="ECO:0000313" key="2">
    <source>
        <dbReference type="EMBL" id="CAA9534037.1"/>
    </source>
</evidence>